<organism evidence="2 3">
    <name type="scientific">Phytophthora boehmeriae</name>
    <dbReference type="NCBI Taxonomy" id="109152"/>
    <lineage>
        <taxon>Eukaryota</taxon>
        <taxon>Sar</taxon>
        <taxon>Stramenopiles</taxon>
        <taxon>Oomycota</taxon>
        <taxon>Peronosporomycetes</taxon>
        <taxon>Peronosporales</taxon>
        <taxon>Peronosporaceae</taxon>
        <taxon>Phytophthora</taxon>
    </lineage>
</organism>
<proteinExistence type="predicted"/>
<evidence type="ECO:0000313" key="3">
    <source>
        <dbReference type="Proteomes" id="UP000693981"/>
    </source>
</evidence>
<evidence type="ECO:0000313" key="2">
    <source>
        <dbReference type="EMBL" id="KAG7397360.1"/>
    </source>
</evidence>
<dbReference type="EMBL" id="JAGDFL010000115">
    <property type="protein sequence ID" value="KAG7397360.1"/>
    <property type="molecule type" value="Genomic_DNA"/>
</dbReference>
<sequence>MAPAASKTTALIVDGAYARIQGRILGGGVDFARLRTVLEREAGAVFEECWYFDNLGGNGQCHAAMTVEYNALKRARPHGPQFQVQLYPLKKYKCFCKRCDNRYVQMVQKGVDNGIATKMLRLTLKHGIERIILVSGDGDFYATLNSLRNEDRKEVWVAGG</sequence>
<evidence type="ECO:0000259" key="1">
    <source>
        <dbReference type="Pfam" id="PF01936"/>
    </source>
</evidence>
<dbReference type="Proteomes" id="UP000693981">
    <property type="component" value="Unassembled WGS sequence"/>
</dbReference>
<dbReference type="InterPro" id="IPR021139">
    <property type="entry name" value="NYN"/>
</dbReference>
<gene>
    <name evidence="2" type="ORF">PHYBOEH_000816</name>
</gene>
<keyword evidence="3" id="KW-1185">Reference proteome</keyword>
<reference evidence="2" key="1">
    <citation type="submission" date="2021-02" db="EMBL/GenBank/DDBJ databases">
        <authorList>
            <person name="Palmer J.M."/>
        </authorList>
    </citation>
    <scope>NUCLEOTIDE SEQUENCE</scope>
    <source>
        <strain evidence="2">SCRP23</strain>
    </source>
</reference>
<dbReference type="OrthoDB" id="439808at2759"/>
<accession>A0A8T1X0S7</accession>
<feature type="domain" description="NYN" evidence="1">
    <location>
        <begin position="9"/>
        <end position="159"/>
    </location>
</feature>
<protein>
    <recommendedName>
        <fullName evidence="1">NYN domain-containing protein</fullName>
    </recommendedName>
</protein>
<dbReference type="GO" id="GO:0004540">
    <property type="term" value="F:RNA nuclease activity"/>
    <property type="evidence" value="ECO:0007669"/>
    <property type="project" value="InterPro"/>
</dbReference>
<name>A0A8T1X0S7_9STRA</name>
<dbReference type="AlphaFoldDB" id="A0A8T1X0S7"/>
<comment type="caution">
    <text evidence="2">The sequence shown here is derived from an EMBL/GenBank/DDBJ whole genome shotgun (WGS) entry which is preliminary data.</text>
</comment>
<dbReference type="Pfam" id="PF01936">
    <property type="entry name" value="NYN"/>
    <property type="match status" value="1"/>
</dbReference>